<dbReference type="AlphaFoldDB" id="A0A939C737"/>
<evidence type="ECO:0000256" key="1">
    <source>
        <dbReference type="SAM" id="Phobius"/>
    </source>
</evidence>
<reference evidence="2" key="1">
    <citation type="submission" date="2021-01" db="EMBL/GenBank/DDBJ databases">
        <title>Active Sulfur Cycling in an Early Earth Analoge.</title>
        <authorList>
            <person name="Hahn C.R."/>
            <person name="Youssef N.H."/>
            <person name="Elshahed M."/>
        </authorList>
    </citation>
    <scope>NUCLEOTIDE SEQUENCE</scope>
    <source>
        <strain evidence="2">Zod_Metabat.1151</strain>
    </source>
</reference>
<feature type="transmembrane region" description="Helical" evidence="1">
    <location>
        <begin position="152"/>
        <end position="173"/>
    </location>
</feature>
<keyword evidence="1" id="KW-0812">Transmembrane</keyword>
<dbReference type="InterPro" id="IPR002749">
    <property type="entry name" value="DUF63"/>
</dbReference>
<feature type="transmembrane region" description="Helical" evidence="1">
    <location>
        <begin position="251"/>
        <end position="269"/>
    </location>
</feature>
<comment type="caution">
    <text evidence="2">The sequence shown here is derived from an EMBL/GenBank/DDBJ whole genome shotgun (WGS) entry which is preliminary data.</text>
</comment>
<dbReference type="EMBL" id="JAFGDB010000035">
    <property type="protein sequence ID" value="MBN2067249.1"/>
    <property type="molecule type" value="Genomic_DNA"/>
</dbReference>
<feature type="transmembrane region" description="Helical" evidence="1">
    <location>
        <begin position="52"/>
        <end position="70"/>
    </location>
</feature>
<feature type="transmembrane region" description="Helical" evidence="1">
    <location>
        <begin position="90"/>
        <end position="115"/>
    </location>
</feature>
<proteinExistence type="predicted"/>
<feature type="transmembrane region" description="Helical" evidence="1">
    <location>
        <begin position="216"/>
        <end position="239"/>
    </location>
</feature>
<evidence type="ECO:0000313" key="3">
    <source>
        <dbReference type="Proteomes" id="UP000809243"/>
    </source>
</evidence>
<sequence>MDIQQTLFDLFGRRIAESGTYGVVEYIVYGAVMLALCFFVIFPVLDRRGIKFNAKFMLALLPYILLGSALRVLEDMRILPSSWNPLEPAYYLVTPGIYLLIAAVAIACLFISIAISKCLKKDSLKTFAAIGLILALPVTAFELLSFKAWPGFLAVIALVIAITGLLVLAFRLLRLQLLKDGLNQLAVASQALDGSATFVATQFFKCGEQHPLSGAFLDLLPISFIIVKVALVLLIIYYVDREIKNENLGGFIKVIIAVLGFATGLRDVLTLGVGTCL</sequence>
<feature type="transmembrane region" description="Helical" evidence="1">
    <location>
        <begin position="127"/>
        <end position="146"/>
    </location>
</feature>
<feature type="transmembrane region" description="Helical" evidence="1">
    <location>
        <begin position="185"/>
        <end position="204"/>
    </location>
</feature>
<evidence type="ECO:0000313" key="2">
    <source>
        <dbReference type="EMBL" id="MBN2067249.1"/>
    </source>
</evidence>
<protein>
    <submittedName>
        <fullName evidence="2">DUF63 family protein</fullName>
    </submittedName>
</protein>
<gene>
    <name evidence="2" type="ORF">JW744_02165</name>
</gene>
<dbReference type="PANTHER" id="PTHR40700:SF1">
    <property type="entry name" value="DUF63 DOMAIN-CONTAINING PROTEIN"/>
    <property type="match status" value="1"/>
</dbReference>
<dbReference type="PANTHER" id="PTHR40700">
    <property type="entry name" value="HYPOTHETICAL MEMBRANE PROTEIN, CONSERVED, DUF63 FAMILY"/>
    <property type="match status" value="1"/>
</dbReference>
<dbReference type="Pfam" id="PF01889">
    <property type="entry name" value="DUF63"/>
    <property type="match status" value="1"/>
</dbReference>
<dbReference type="Proteomes" id="UP000809243">
    <property type="component" value="Unassembled WGS sequence"/>
</dbReference>
<name>A0A939C737_9ARCH</name>
<keyword evidence="1" id="KW-0472">Membrane</keyword>
<keyword evidence="1" id="KW-1133">Transmembrane helix</keyword>
<organism evidence="2 3">
    <name type="scientific">Candidatus Iainarchaeum sp</name>
    <dbReference type="NCBI Taxonomy" id="3101447"/>
    <lineage>
        <taxon>Archaea</taxon>
        <taxon>Candidatus Iainarchaeota</taxon>
        <taxon>Candidatus Iainarchaeia</taxon>
        <taxon>Candidatus Iainarchaeales</taxon>
        <taxon>Candidatus Iainarchaeaceae</taxon>
        <taxon>Candidatus Iainarchaeum</taxon>
    </lineage>
</organism>
<feature type="transmembrane region" description="Helical" evidence="1">
    <location>
        <begin position="26"/>
        <end position="45"/>
    </location>
</feature>
<accession>A0A939C737</accession>